<dbReference type="AlphaFoldDB" id="A0A8R2H340"/>
<dbReference type="InterPro" id="IPR000637">
    <property type="entry name" value="HMGI/Y_DNA-bd_CS"/>
</dbReference>
<evidence type="ECO:0000313" key="3">
    <source>
        <dbReference type="EnsemblMetazoa" id="XP_016657364.1"/>
    </source>
</evidence>
<name>A0A8R2H340_ACYPI</name>
<dbReference type="OrthoDB" id="6625894at2759"/>
<keyword evidence="4" id="KW-1185">Reference proteome</keyword>
<reference evidence="3" key="2">
    <citation type="submission" date="2022-06" db="UniProtKB">
        <authorList>
            <consortium name="EnsemblMetazoa"/>
        </authorList>
    </citation>
    <scope>IDENTIFICATION</scope>
</reference>
<reference evidence="4" key="1">
    <citation type="submission" date="2010-06" db="EMBL/GenBank/DDBJ databases">
        <authorList>
            <person name="Jiang H."/>
            <person name="Abraham K."/>
            <person name="Ali S."/>
            <person name="Alsbrooks S.L."/>
            <person name="Anim B.N."/>
            <person name="Anosike U.S."/>
            <person name="Attaway T."/>
            <person name="Bandaranaike D.P."/>
            <person name="Battles P.K."/>
            <person name="Bell S.N."/>
            <person name="Bell A.V."/>
            <person name="Beltran B."/>
            <person name="Bickham C."/>
            <person name="Bustamante Y."/>
            <person name="Caleb T."/>
            <person name="Canada A."/>
            <person name="Cardenas V."/>
            <person name="Carter K."/>
            <person name="Chacko J."/>
            <person name="Chandrabose M.N."/>
            <person name="Chavez D."/>
            <person name="Chavez A."/>
            <person name="Chen L."/>
            <person name="Chu H.-S."/>
            <person name="Claassen K.J."/>
            <person name="Cockrell R."/>
            <person name="Collins M."/>
            <person name="Cooper J.A."/>
            <person name="Cree A."/>
            <person name="Curry S.M."/>
            <person name="Da Y."/>
            <person name="Dao M.D."/>
            <person name="Das B."/>
            <person name="Davila M.-L."/>
            <person name="Davy-Carroll L."/>
            <person name="Denson S."/>
            <person name="Dinh H."/>
            <person name="Ebong V.E."/>
            <person name="Edwards J.R."/>
            <person name="Egan A."/>
            <person name="El-Daye J."/>
            <person name="Escobedo L."/>
            <person name="Fernandez S."/>
            <person name="Fernando P.R."/>
            <person name="Flagg N."/>
            <person name="Forbes L.D."/>
            <person name="Fowler R.G."/>
            <person name="Fu Q."/>
            <person name="Gabisi R.A."/>
            <person name="Ganer J."/>
            <person name="Garbino Pronczuk A."/>
            <person name="Garcia R.M."/>
            <person name="Garner T."/>
            <person name="Garrett T.E."/>
            <person name="Gonzalez D.A."/>
            <person name="Hamid H."/>
            <person name="Hawkins E.S."/>
            <person name="Hirani K."/>
            <person name="Hogues M.E."/>
            <person name="Hollins B."/>
            <person name="Hsiao C.-H."/>
            <person name="Jabil R."/>
            <person name="James M.L."/>
            <person name="Jhangiani S.N."/>
            <person name="Johnson B."/>
            <person name="Johnson Q."/>
            <person name="Joshi V."/>
            <person name="Kalu J.B."/>
            <person name="Kam C."/>
            <person name="Kashfia A."/>
            <person name="Keebler J."/>
            <person name="Kisamo H."/>
            <person name="Kovar C.L."/>
            <person name="Lago L.A."/>
            <person name="Lai C.-Y."/>
            <person name="Laidlaw J."/>
            <person name="Lara F."/>
            <person name="Le T.-K."/>
            <person name="Lee S.L."/>
            <person name="Legall F.H."/>
            <person name="Lemon S.J."/>
            <person name="Lewis L.R."/>
            <person name="Li B."/>
            <person name="Liu Y."/>
            <person name="Liu Y.-S."/>
            <person name="Lopez J."/>
            <person name="Lozado R.J."/>
            <person name="Lu J."/>
            <person name="Madu R.C."/>
            <person name="Maheshwari M."/>
            <person name="Maheshwari R."/>
            <person name="Malloy K."/>
            <person name="Martinez E."/>
            <person name="Mathew T."/>
            <person name="Mercado I.C."/>
            <person name="Mercado C."/>
            <person name="Meyer B."/>
            <person name="Montgomery K."/>
            <person name="Morgan M.B."/>
            <person name="Munidasa M."/>
            <person name="Nazareth L.V."/>
            <person name="Nelson J."/>
            <person name="Ng B.M."/>
            <person name="Nguyen N.B."/>
            <person name="Nguyen P.Q."/>
            <person name="Nguyen T."/>
            <person name="Obregon M."/>
            <person name="Okwuonu G.O."/>
            <person name="Onwere C.G."/>
            <person name="Orozco G."/>
            <person name="Parra A."/>
            <person name="Patel S."/>
            <person name="Patil S."/>
            <person name="Perez A."/>
            <person name="Perez Y."/>
            <person name="Pham C."/>
            <person name="Primus E.L."/>
            <person name="Pu L.-L."/>
            <person name="Puazo M."/>
            <person name="Qin X."/>
            <person name="Quiroz J.B."/>
            <person name="Reese J."/>
            <person name="Richards S."/>
            <person name="Rives C.M."/>
            <person name="Robberts R."/>
            <person name="Ruiz S.J."/>
            <person name="Ruiz M.J."/>
            <person name="Santibanez J."/>
            <person name="Schneider B.W."/>
            <person name="Sisson I."/>
            <person name="Smith M."/>
            <person name="Sodergren E."/>
            <person name="Song X.-Z."/>
            <person name="Song B.B."/>
            <person name="Summersgill H."/>
            <person name="Thelus R."/>
            <person name="Thornton R.D."/>
            <person name="Trejos Z.Y."/>
            <person name="Usmani K."/>
            <person name="Vattathil S."/>
            <person name="Villasana D."/>
            <person name="Walker D.L."/>
            <person name="Wang S."/>
            <person name="Wang K."/>
            <person name="White C.S."/>
            <person name="Williams A.C."/>
            <person name="Williamson J."/>
            <person name="Wilson K."/>
            <person name="Woghiren I.O."/>
            <person name="Woodworth J.R."/>
            <person name="Worley K.C."/>
            <person name="Wright R.A."/>
            <person name="Wu W."/>
            <person name="Young L."/>
            <person name="Zhang L."/>
            <person name="Zhang J."/>
            <person name="Zhu Y."/>
            <person name="Muzny D.M."/>
            <person name="Weinstock G."/>
            <person name="Gibbs R.A."/>
        </authorList>
    </citation>
    <scope>NUCLEOTIDE SEQUENCE [LARGE SCALE GENOMIC DNA]</scope>
    <source>
        <strain evidence="4">LSR1</strain>
    </source>
</reference>
<evidence type="ECO:0000256" key="1">
    <source>
        <dbReference type="ARBA" id="ARBA00004123"/>
    </source>
</evidence>
<dbReference type="OMA" id="WEERIQD"/>
<sequence>MSIVRPTLTYGCEVWPTTVQIEQKLRSFENRVLRIICGPFFDTEINRWRRRKNQELREITKVPPVTSYIKGQRIQWFGHAMRREETNEVRAAIEYKPTGRRPRGRPKKRWMDGVQQDLERLEVTEWEERIQDRDYWRAVTVAAKTLTEL</sequence>
<dbReference type="EnsemblMetazoa" id="XM_016801875.1">
    <property type="protein sequence ID" value="XP_016657364.1"/>
    <property type="gene ID" value="LOC107882855"/>
</dbReference>
<dbReference type="GeneID" id="107882855"/>
<dbReference type="GO" id="GO:0005634">
    <property type="term" value="C:nucleus"/>
    <property type="evidence" value="ECO:0007669"/>
    <property type="project" value="UniProtKB-SubCell"/>
</dbReference>
<comment type="subcellular location">
    <subcellularLocation>
        <location evidence="1">Nucleus</location>
    </subcellularLocation>
</comment>
<organism evidence="3 4">
    <name type="scientific">Acyrthosiphon pisum</name>
    <name type="common">Pea aphid</name>
    <dbReference type="NCBI Taxonomy" id="7029"/>
    <lineage>
        <taxon>Eukaryota</taxon>
        <taxon>Metazoa</taxon>
        <taxon>Ecdysozoa</taxon>
        <taxon>Arthropoda</taxon>
        <taxon>Hexapoda</taxon>
        <taxon>Insecta</taxon>
        <taxon>Pterygota</taxon>
        <taxon>Neoptera</taxon>
        <taxon>Paraneoptera</taxon>
        <taxon>Hemiptera</taxon>
        <taxon>Sternorrhyncha</taxon>
        <taxon>Aphidomorpha</taxon>
        <taxon>Aphidoidea</taxon>
        <taxon>Aphididae</taxon>
        <taxon>Macrosiphini</taxon>
        <taxon>Acyrthosiphon</taxon>
    </lineage>
</organism>
<evidence type="ECO:0000256" key="2">
    <source>
        <dbReference type="ARBA" id="ARBA00023242"/>
    </source>
</evidence>
<dbReference type="KEGG" id="api:107882855"/>
<evidence type="ECO:0008006" key="5">
    <source>
        <dbReference type="Google" id="ProtNLM"/>
    </source>
</evidence>
<dbReference type="GO" id="GO:0006355">
    <property type="term" value="P:regulation of DNA-templated transcription"/>
    <property type="evidence" value="ECO:0007669"/>
    <property type="project" value="InterPro"/>
</dbReference>
<dbReference type="PROSITE" id="PS00354">
    <property type="entry name" value="HMGI_Y"/>
    <property type="match status" value="1"/>
</dbReference>
<dbReference type="Proteomes" id="UP000007819">
    <property type="component" value="Chromosome X"/>
</dbReference>
<protein>
    <recommendedName>
        <fullName evidence="5">Endonuclease-reverse transcriptase</fullName>
    </recommendedName>
</protein>
<dbReference type="PANTHER" id="PTHR47027">
    <property type="entry name" value="REVERSE TRANSCRIPTASE DOMAIN-CONTAINING PROTEIN"/>
    <property type="match status" value="1"/>
</dbReference>
<proteinExistence type="predicted"/>
<dbReference type="PANTHER" id="PTHR47027:SF25">
    <property type="entry name" value="REVERSE TRANSCRIPTASE DOMAIN-CONTAINING PROTEIN"/>
    <property type="match status" value="1"/>
</dbReference>
<keyword evidence="2" id="KW-0539">Nucleus</keyword>
<accession>A0A8R2H340</accession>
<evidence type="ECO:0000313" key="4">
    <source>
        <dbReference type="Proteomes" id="UP000007819"/>
    </source>
</evidence>
<dbReference type="RefSeq" id="XP_016657364.1">
    <property type="nucleotide sequence ID" value="XM_016801875.1"/>
</dbReference>